<comment type="similarity">
    <text evidence="6">Belongs to the peptidase M24A family. Methionine aminopeptidase type 1 subfamily.</text>
</comment>
<dbReference type="GO" id="GO:0070006">
    <property type="term" value="F:metalloaminopeptidase activity"/>
    <property type="evidence" value="ECO:0007669"/>
    <property type="project" value="UniProtKB-UniRule"/>
</dbReference>
<dbReference type="AlphaFoldDB" id="A0A4Q9JVX4"/>
<protein>
    <recommendedName>
        <fullName evidence="6 7">Methionine aminopeptidase</fullName>
        <shortName evidence="6">MAP</shortName>
        <shortName evidence="6">MetAP</shortName>
        <ecNumber evidence="6 7">3.4.11.18</ecNumber>
    </recommendedName>
    <alternativeName>
        <fullName evidence="6">Peptidase M</fullName>
    </alternativeName>
</protein>
<keyword evidence="5 6" id="KW-0378">Hydrolase</keyword>
<keyword evidence="3 6" id="KW-0645">Protease</keyword>
<evidence type="ECO:0000256" key="6">
    <source>
        <dbReference type="HAMAP-Rule" id="MF_01974"/>
    </source>
</evidence>
<comment type="function">
    <text evidence="1 6">Removes the N-terminal methionine from nascent proteins. The N-terminal methionine is often cleaved when the second residue in the primary sequence is small and uncharged (Met-Ala-, Cys, Gly, Pro, Ser, Thr, or Val). Requires deformylation of the N(alpha)-formylated initiator methionine before it can be hydrolyzed.</text>
</comment>
<dbReference type="GO" id="GO:0004239">
    <property type="term" value="F:initiator methionyl aminopeptidase activity"/>
    <property type="evidence" value="ECO:0007669"/>
    <property type="project" value="UniProtKB-UniRule"/>
</dbReference>
<dbReference type="Proteomes" id="UP000292583">
    <property type="component" value="Unassembled WGS sequence"/>
</dbReference>
<dbReference type="EMBL" id="QPGR01000001">
    <property type="protein sequence ID" value="TBR82367.1"/>
    <property type="molecule type" value="Genomic_DNA"/>
</dbReference>
<evidence type="ECO:0000256" key="1">
    <source>
        <dbReference type="ARBA" id="ARBA00002521"/>
    </source>
</evidence>
<feature type="binding site" evidence="6">
    <location>
        <position position="77"/>
    </location>
    <ligand>
        <name>substrate</name>
    </ligand>
</feature>
<dbReference type="RefSeq" id="WP_131186356.1">
    <property type="nucleotide sequence ID" value="NZ_QPGR01000001.1"/>
</dbReference>
<proteinExistence type="inferred from homology"/>
<evidence type="ECO:0000313" key="10">
    <source>
        <dbReference type="Proteomes" id="UP000292583"/>
    </source>
</evidence>
<dbReference type="Pfam" id="PF00557">
    <property type="entry name" value="Peptidase_M24"/>
    <property type="match status" value="1"/>
</dbReference>
<dbReference type="InterPro" id="IPR002467">
    <property type="entry name" value="Pept_M24A_MAP1"/>
</dbReference>
<feature type="binding site" evidence="6">
    <location>
        <position position="236"/>
    </location>
    <ligand>
        <name>a divalent metal cation</name>
        <dbReference type="ChEBI" id="CHEBI:60240"/>
        <label>1</label>
    </ligand>
</feature>
<name>A0A4Q9JVX4_9BACT</name>
<comment type="catalytic activity">
    <reaction evidence="6 7">
        <text>Release of N-terminal amino acids, preferentially methionine, from peptides and arylamides.</text>
        <dbReference type="EC" id="3.4.11.18"/>
    </reaction>
</comment>
<dbReference type="PANTHER" id="PTHR43330">
    <property type="entry name" value="METHIONINE AMINOPEPTIDASE"/>
    <property type="match status" value="1"/>
</dbReference>
<comment type="cofactor">
    <cofactor evidence="6">
        <name>Co(2+)</name>
        <dbReference type="ChEBI" id="CHEBI:48828"/>
    </cofactor>
    <cofactor evidence="6">
        <name>Zn(2+)</name>
        <dbReference type="ChEBI" id="CHEBI:29105"/>
    </cofactor>
    <cofactor evidence="6">
        <name>Mn(2+)</name>
        <dbReference type="ChEBI" id="CHEBI:29035"/>
    </cofactor>
    <cofactor evidence="6">
        <name>Fe(2+)</name>
        <dbReference type="ChEBI" id="CHEBI:29033"/>
    </cofactor>
    <text evidence="6">Binds 2 divalent metal cations per subunit. Has a high-affinity and a low affinity metal-binding site. The true nature of the physiological cofactor is under debate. The enzyme is active with cobalt, zinc, manganese or divalent iron ions. Most likely, methionine aminopeptidases function as mononuclear Fe(2+)-metalloproteases under physiological conditions, and the catalytically relevant metal-binding site has been assigned to the histidine-containing high-affinity site.</text>
</comment>
<keyword evidence="2 6" id="KW-0031">Aminopeptidase</keyword>
<sequence length="253" mass="27874">MIEIKKPVEIEKLRKANQIVAKTLDFLEEQIKPGMSLKEIDKIAEDFILSNGAKPSFKGLYGFPGAICTSLNQVCIHGIPDEKILKEGDILGIDVGTFLDGYYGDAARTIPIGKISLKDEELISCAKDALYYAIDIIYQGMRFKELSAALGEFITKRGFVPLRGYCGHGIGKKPHSEPEILNYLENGANAKSGPKIKNGMVFCIEPMICQKAGEPKHFNGKWDAGSIDELNTAHYEHCIAVINNKAEILSLNI</sequence>
<reference evidence="9 10" key="1">
    <citation type="submission" date="2018-07" db="EMBL/GenBank/DDBJ databases">
        <title>Campylobacter zealandensis sp. nov., isolated from birds and water in New Zealand.</title>
        <authorList>
            <person name="Wilkinson D.A."/>
            <person name="Biggs P.J."/>
            <person name="French N.P."/>
            <person name="Midwinter A.C."/>
        </authorList>
    </citation>
    <scope>NUCLEOTIDE SEQUENCE [LARGE SCALE GENOMIC DNA]</scope>
    <source>
        <strain evidence="9 10">B423b</strain>
    </source>
</reference>
<feature type="binding site" evidence="6">
    <location>
        <position position="175"/>
    </location>
    <ligand>
        <name>substrate</name>
    </ligand>
</feature>
<dbReference type="CDD" id="cd01086">
    <property type="entry name" value="MetAP1"/>
    <property type="match status" value="1"/>
</dbReference>
<organism evidence="9 10">
    <name type="scientific">Campylobacter novaezeelandiae</name>
    <dbReference type="NCBI Taxonomy" id="2267891"/>
    <lineage>
        <taxon>Bacteria</taxon>
        <taxon>Pseudomonadati</taxon>
        <taxon>Campylobacterota</taxon>
        <taxon>Epsilonproteobacteria</taxon>
        <taxon>Campylobacterales</taxon>
        <taxon>Campylobacteraceae</taxon>
        <taxon>Campylobacter</taxon>
    </lineage>
</organism>
<dbReference type="PROSITE" id="PS00680">
    <property type="entry name" value="MAP_1"/>
    <property type="match status" value="1"/>
</dbReference>
<dbReference type="PRINTS" id="PR00599">
    <property type="entry name" value="MAPEPTIDASE"/>
</dbReference>
<evidence type="ECO:0000256" key="4">
    <source>
        <dbReference type="ARBA" id="ARBA00022723"/>
    </source>
</evidence>
<dbReference type="Gene3D" id="3.90.230.10">
    <property type="entry name" value="Creatinase/methionine aminopeptidase superfamily"/>
    <property type="match status" value="1"/>
</dbReference>
<dbReference type="NCBIfam" id="TIGR00500">
    <property type="entry name" value="met_pdase_I"/>
    <property type="match status" value="1"/>
</dbReference>
<comment type="subunit">
    <text evidence="6">Monomer.</text>
</comment>
<feature type="binding site" evidence="6">
    <location>
        <position position="205"/>
    </location>
    <ligand>
        <name>a divalent metal cation</name>
        <dbReference type="ChEBI" id="CHEBI:60240"/>
        <label>2</label>
        <note>catalytic</note>
    </ligand>
</feature>
<feature type="binding site" evidence="6">
    <location>
        <position position="236"/>
    </location>
    <ligand>
        <name>a divalent metal cation</name>
        <dbReference type="ChEBI" id="CHEBI:60240"/>
        <label>2</label>
        <note>catalytic</note>
    </ligand>
</feature>
<dbReference type="OrthoDB" id="9802055at2"/>
<dbReference type="InterPro" id="IPR000994">
    <property type="entry name" value="Pept_M24"/>
</dbReference>
<evidence type="ECO:0000259" key="8">
    <source>
        <dbReference type="Pfam" id="PF00557"/>
    </source>
</evidence>
<feature type="domain" description="Peptidase M24" evidence="8">
    <location>
        <begin position="11"/>
        <end position="241"/>
    </location>
</feature>
<keyword evidence="4 6" id="KW-0479">Metal-binding</keyword>
<evidence type="ECO:0000256" key="5">
    <source>
        <dbReference type="ARBA" id="ARBA00022801"/>
    </source>
</evidence>
<dbReference type="EC" id="3.4.11.18" evidence="6 7"/>
<keyword evidence="10" id="KW-1185">Reference proteome</keyword>
<feature type="binding site" evidence="6">
    <location>
        <position position="94"/>
    </location>
    <ligand>
        <name>a divalent metal cation</name>
        <dbReference type="ChEBI" id="CHEBI:60240"/>
        <label>1</label>
    </ligand>
</feature>
<accession>A0A4Q9JVX4</accession>
<feature type="binding site" evidence="6">
    <location>
        <position position="168"/>
    </location>
    <ligand>
        <name>a divalent metal cation</name>
        <dbReference type="ChEBI" id="CHEBI:60240"/>
        <label>2</label>
        <note>catalytic</note>
    </ligand>
</feature>
<dbReference type="SUPFAM" id="SSF55920">
    <property type="entry name" value="Creatinase/aminopeptidase"/>
    <property type="match status" value="1"/>
</dbReference>
<comment type="caution">
    <text evidence="9">The sequence shown here is derived from an EMBL/GenBank/DDBJ whole genome shotgun (WGS) entry which is preliminary data.</text>
</comment>
<evidence type="ECO:0000256" key="7">
    <source>
        <dbReference type="RuleBase" id="RU003653"/>
    </source>
</evidence>
<gene>
    <name evidence="6 9" type="primary">map</name>
    <name evidence="9" type="ORF">DU473_00565</name>
</gene>
<dbReference type="HAMAP" id="MF_01974">
    <property type="entry name" value="MetAP_1"/>
    <property type="match status" value="1"/>
</dbReference>
<dbReference type="InterPro" id="IPR001714">
    <property type="entry name" value="Pept_M24_MAP"/>
</dbReference>
<evidence type="ECO:0000256" key="2">
    <source>
        <dbReference type="ARBA" id="ARBA00022438"/>
    </source>
</evidence>
<dbReference type="GO" id="GO:0005829">
    <property type="term" value="C:cytosol"/>
    <property type="evidence" value="ECO:0007669"/>
    <property type="project" value="TreeGrafter"/>
</dbReference>
<dbReference type="PANTHER" id="PTHR43330:SF27">
    <property type="entry name" value="METHIONINE AMINOPEPTIDASE"/>
    <property type="match status" value="1"/>
</dbReference>
<dbReference type="GO" id="GO:0046872">
    <property type="term" value="F:metal ion binding"/>
    <property type="evidence" value="ECO:0007669"/>
    <property type="project" value="UniProtKB-UniRule"/>
</dbReference>
<dbReference type="InterPro" id="IPR036005">
    <property type="entry name" value="Creatinase/aminopeptidase-like"/>
</dbReference>
<dbReference type="GO" id="GO:0006508">
    <property type="term" value="P:proteolysis"/>
    <property type="evidence" value="ECO:0007669"/>
    <property type="project" value="UniProtKB-KW"/>
</dbReference>
<feature type="binding site" evidence="6">
    <location>
        <position position="105"/>
    </location>
    <ligand>
        <name>a divalent metal cation</name>
        <dbReference type="ChEBI" id="CHEBI:60240"/>
        <label>2</label>
        <note>catalytic</note>
    </ligand>
</feature>
<evidence type="ECO:0000256" key="3">
    <source>
        <dbReference type="ARBA" id="ARBA00022670"/>
    </source>
</evidence>
<feature type="binding site" evidence="6">
    <location>
        <position position="105"/>
    </location>
    <ligand>
        <name>a divalent metal cation</name>
        <dbReference type="ChEBI" id="CHEBI:60240"/>
        <label>1</label>
    </ligand>
</feature>
<evidence type="ECO:0000313" key="9">
    <source>
        <dbReference type="EMBL" id="TBR82367.1"/>
    </source>
</evidence>